<dbReference type="InterPro" id="IPR011991">
    <property type="entry name" value="ArsR-like_HTH"/>
</dbReference>
<evidence type="ECO:0008006" key="4">
    <source>
        <dbReference type="Google" id="ProtNLM"/>
    </source>
</evidence>
<evidence type="ECO:0000313" key="3">
    <source>
        <dbReference type="Proteomes" id="UP000199076"/>
    </source>
</evidence>
<dbReference type="STRING" id="660518.SAMN05216218_11633"/>
<accession>A0A1G7RWS6</accession>
<dbReference type="Proteomes" id="UP000199076">
    <property type="component" value="Unassembled WGS sequence"/>
</dbReference>
<dbReference type="EMBL" id="FNBK01000016">
    <property type="protein sequence ID" value="SDG14260.1"/>
    <property type="molecule type" value="Genomic_DNA"/>
</dbReference>
<dbReference type="AlphaFoldDB" id="A0A1G7RWS6"/>
<dbReference type="Gene3D" id="1.10.10.10">
    <property type="entry name" value="Winged helix-like DNA-binding domain superfamily/Winged helix DNA-binding domain"/>
    <property type="match status" value="1"/>
</dbReference>
<dbReference type="InterPro" id="IPR036388">
    <property type="entry name" value="WH-like_DNA-bd_sf"/>
</dbReference>
<proteinExistence type="predicted"/>
<dbReference type="SUPFAM" id="SSF46785">
    <property type="entry name" value="Winged helix' DNA-binding domain"/>
    <property type="match status" value="1"/>
</dbReference>
<dbReference type="OrthoDB" id="240032at2157"/>
<gene>
    <name evidence="2" type="ORF">SAMN05216218_11633</name>
</gene>
<dbReference type="InterPro" id="IPR036390">
    <property type="entry name" value="WH_DNA-bd_sf"/>
</dbReference>
<name>A0A1G7RWS6_9EURY</name>
<feature type="compositionally biased region" description="Acidic residues" evidence="1">
    <location>
        <begin position="1"/>
        <end position="11"/>
    </location>
</feature>
<dbReference type="Pfam" id="PF24033">
    <property type="entry name" value="DUF7342"/>
    <property type="match status" value="1"/>
</dbReference>
<dbReference type="CDD" id="cd00090">
    <property type="entry name" value="HTH_ARSR"/>
    <property type="match status" value="1"/>
</dbReference>
<keyword evidence="3" id="KW-1185">Reference proteome</keyword>
<evidence type="ECO:0000313" key="2">
    <source>
        <dbReference type="EMBL" id="SDG14260.1"/>
    </source>
</evidence>
<dbReference type="InterPro" id="IPR055766">
    <property type="entry name" value="DUF7342"/>
</dbReference>
<sequence length="173" mass="19697">MSSDPTEEYNDVNEAAVADWKGETTTRERIKAIITRTTEPTPASEIAEKARASKPVVRDELNELTELGLVEKIDGGQGALYKRNDQMYIYQQVLKLHDEYSEDELIETLQELKQTVQDIRTKYGVESPAELAQQLDPDDQDGWDDHTMWQTAQKNLYLAKAAISFYDARKVVA</sequence>
<dbReference type="RefSeq" id="WP_092694651.1">
    <property type="nucleotide sequence ID" value="NZ_FNBK01000016.1"/>
</dbReference>
<protein>
    <recommendedName>
        <fullName evidence="4">ArsR family transcriptional regulator</fullName>
    </recommendedName>
</protein>
<evidence type="ECO:0000256" key="1">
    <source>
        <dbReference type="SAM" id="MobiDB-lite"/>
    </source>
</evidence>
<feature type="region of interest" description="Disordered" evidence="1">
    <location>
        <begin position="1"/>
        <end position="21"/>
    </location>
</feature>
<reference evidence="3" key="1">
    <citation type="submission" date="2016-10" db="EMBL/GenBank/DDBJ databases">
        <authorList>
            <person name="Varghese N."/>
            <person name="Submissions S."/>
        </authorList>
    </citation>
    <scope>NUCLEOTIDE SEQUENCE [LARGE SCALE GENOMIC DNA]</scope>
    <source>
        <strain evidence="3">IBRC-M 10760</strain>
    </source>
</reference>
<organism evidence="2 3">
    <name type="scientific">Halorientalis regularis</name>
    <dbReference type="NCBI Taxonomy" id="660518"/>
    <lineage>
        <taxon>Archaea</taxon>
        <taxon>Methanobacteriati</taxon>
        <taxon>Methanobacteriota</taxon>
        <taxon>Stenosarchaea group</taxon>
        <taxon>Halobacteria</taxon>
        <taxon>Halobacteriales</taxon>
        <taxon>Haloarculaceae</taxon>
        <taxon>Halorientalis</taxon>
    </lineage>
</organism>